<accession>A0ABY8CBW9</accession>
<dbReference type="PROSITE" id="PS51935">
    <property type="entry name" value="NLPC_P60"/>
    <property type="match status" value="1"/>
</dbReference>
<dbReference type="PANTHER" id="PTHR47360:SF1">
    <property type="entry name" value="ENDOPEPTIDASE NLPC-RELATED"/>
    <property type="match status" value="1"/>
</dbReference>
<dbReference type="SUPFAM" id="SSF54001">
    <property type="entry name" value="Cysteine proteinases"/>
    <property type="match status" value="1"/>
</dbReference>
<evidence type="ECO:0000256" key="2">
    <source>
        <dbReference type="ARBA" id="ARBA00022670"/>
    </source>
</evidence>
<keyword evidence="5" id="KW-0788">Thiol protease</keyword>
<evidence type="ECO:0000313" key="7">
    <source>
        <dbReference type="EMBL" id="WEJ63486.1"/>
    </source>
</evidence>
<feature type="domain" description="NlpC/P60" evidence="6">
    <location>
        <begin position="49"/>
        <end position="170"/>
    </location>
</feature>
<name>A0ABY8CBW9_9GAMM</name>
<gene>
    <name evidence="7" type="ORF">NR989_04340</name>
</gene>
<dbReference type="Pfam" id="PF00877">
    <property type="entry name" value="NLPC_P60"/>
    <property type="match status" value="1"/>
</dbReference>
<evidence type="ECO:0000256" key="3">
    <source>
        <dbReference type="ARBA" id="ARBA00022729"/>
    </source>
</evidence>
<dbReference type="PANTHER" id="PTHR47360">
    <property type="entry name" value="MUREIN DD-ENDOPEPTIDASE MEPS/MUREIN LD-CARBOXYPEPTIDASE"/>
    <property type="match status" value="1"/>
</dbReference>
<dbReference type="RefSeq" id="WP_275595743.1">
    <property type="nucleotide sequence ID" value="NZ_CP102381.1"/>
</dbReference>
<keyword evidence="4" id="KW-0378">Hydrolase</keyword>
<dbReference type="InterPro" id="IPR000064">
    <property type="entry name" value="NLP_P60_dom"/>
</dbReference>
<evidence type="ECO:0000313" key="8">
    <source>
        <dbReference type="Proteomes" id="UP001222275"/>
    </source>
</evidence>
<keyword evidence="3" id="KW-0732">Signal</keyword>
<keyword evidence="8" id="KW-1185">Reference proteome</keyword>
<comment type="similarity">
    <text evidence="1">Belongs to the peptidase C40 family.</text>
</comment>
<dbReference type="EMBL" id="CP102381">
    <property type="protein sequence ID" value="WEJ63486.1"/>
    <property type="molecule type" value="Genomic_DNA"/>
</dbReference>
<evidence type="ECO:0000256" key="1">
    <source>
        <dbReference type="ARBA" id="ARBA00007074"/>
    </source>
</evidence>
<dbReference type="InterPro" id="IPR052062">
    <property type="entry name" value="Murein_DD/LD_carboxypeptidase"/>
</dbReference>
<dbReference type="Proteomes" id="UP001222275">
    <property type="component" value="Chromosome"/>
</dbReference>
<sequence>MMFFQIKKSQLAVGFWVVLFSLLTGCSSSPNKPVQSFKIAKPVDLSNTSKVKSLLLSQYNLWKGTPYEYGGNDLNGVDCSAFVQNTYRSKLGHTLPRTTRTQIKVGAKVRKNDLKVGDIVFFKTGRNSLHNGIYIGKSQFVHASSSKGVTISNLDNVYWKKTYYTSKRIR</sequence>
<dbReference type="Gene3D" id="3.90.1720.10">
    <property type="entry name" value="endopeptidase domain like (from Nostoc punctiforme)"/>
    <property type="match status" value="1"/>
</dbReference>
<proteinExistence type="inferred from homology"/>
<dbReference type="PROSITE" id="PS51257">
    <property type="entry name" value="PROKAR_LIPOPROTEIN"/>
    <property type="match status" value="1"/>
</dbReference>
<reference evidence="7 8" key="1">
    <citation type="submission" date="2022-06" db="EMBL/GenBank/DDBJ databases">
        <title>Thiomicrohabdus sp. nov, an obligately chemolithoautotrophic, sulfur-oxidizing bacterium isolated from beach of Guanyin Mountain. Amoy.</title>
        <authorList>
            <person name="Zhu H."/>
        </authorList>
    </citation>
    <scope>NUCLEOTIDE SEQUENCE [LARGE SCALE GENOMIC DNA]</scope>
    <source>
        <strain evidence="7 8">XGS-01</strain>
    </source>
</reference>
<dbReference type="InterPro" id="IPR038765">
    <property type="entry name" value="Papain-like_cys_pep_sf"/>
</dbReference>
<protein>
    <submittedName>
        <fullName evidence="7">NlpC/P60 family protein</fullName>
    </submittedName>
</protein>
<organism evidence="7 8">
    <name type="scientific">Thiomicrorhabdus lithotrophica</name>
    <dbReference type="NCBI Taxonomy" id="2949997"/>
    <lineage>
        <taxon>Bacteria</taxon>
        <taxon>Pseudomonadati</taxon>
        <taxon>Pseudomonadota</taxon>
        <taxon>Gammaproteobacteria</taxon>
        <taxon>Thiotrichales</taxon>
        <taxon>Piscirickettsiaceae</taxon>
        <taxon>Thiomicrorhabdus</taxon>
    </lineage>
</organism>
<evidence type="ECO:0000256" key="5">
    <source>
        <dbReference type="ARBA" id="ARBA00022807"/>
    </source>
</evidence>
<keyword evidence="2" id="KW-0645">Protease</keyword>
<evidence type="ECO:0000256" key="4">
    <source>
        <dbReference type="ARBA" id="ARBA00022801"/>
    </source>
</evidence>
<evidence type="ECO:0000259" key="6">
    <source>
        <dbReference type="PROSITE" id="PS51935"/>
    </source>
</evidence>